<proteinExistence type="predicted"/>
<dbReference type="AlphaFoldDB" id="A0A1F6D1L0"/>
<dbReference type="Gene3D" id="1.10.1510.10">
    <property type="entry name" value="Uncharacterised protein YqeY/AIM41 PF09424, N-terminal domain"/>
    <property type="match status" value="1"/>
</dbReference>
<dbReference type="InterPro" id="IPR019004">
    <property type="entry name" value="YqeY/Aim41"/>
</dbReference>
<evidence type="ECO:0000313" key="1">
    <source>
        <dbReference type="EMBL" id="OGG55265.1"/>
    </source>
</evidence>
<evidence type="ECO:0008006" key="3">
    <source>
        <dbReference type="Google" id="ProtNLM"/>
    </source>
</evidence>
<comment type="caution">
    <text evidence="1">The sequence shown here is derived from an EMBL/GenBank/DDBJ whole genome shotgun (WGS) entry which is preliminary data.</text>
</comment>
<dbReference type="InterPro" id="IPR023168">
    <property type="entry name" value="GatB_Yqey_C_2"/>
</dbReference>
<name>A0A1F6D1L0_9BACT</name>
<dbReference type="Pfam" id="PF09424">
    <property type="entry name" value="YqeY"/>
    <property type="match status" value="1"/>
</dbReference>
<evidence type="ECO:0000313" key="2">
    <source>
        <dbReference type="Proteomes" id="UP000177659"/>
    </source>
</evidence>
<organism evidence="1 2">
    <name type="scientific">Candidatus Kaiserbacteria bacterium RIFCSPHIGHO2_02_FULL_49_11</name>
    <dbReference type="NCBI Taxonomy" id="1798489"/>
    <lineage>
        <taxon>Bacteria</taxon>
        <taxon>Candidatus Kaiseribacteriota</taxon>
    </lineage>
</organism>
<dbReference type="EMBL" id="MFLC01000007">
    <property type="protein sequence ID" value="OGG55265.1"/>
    <property type="molecule type" value="Genomic_DNA"/>
</dbReference>
<dbReference type="InterPro" id="IPR003789">
    <property type="entry name" value="Asn/Gln_tRNA_amidoTrase-B-like"/>
</dbReference>
<reference evidence="1 2" key="1">
    <citation type="journal article" date="2016" name="Nat. Commun.">
        <title>Thousands of microbial genomes shed light on interconnected biogeochemical processes in an aquifer system.</title>
        <authorList>
            <person name="Anantharaman K."/>
            <person name="Brown C.T."/>
            <person name="Hug L.A."/>
            <person name="Sharon I."/>
            <person name="Castelle C.J."/>
            <person name="Probst A.J."/>
            <person name="Thomas B.C."/>
            <person name="Singh A."/>
            <person name="Wilkins M.J."/>
            <person name="Karaoz U."/>
            <person name="Brodie E.L."/>
            <person name="Williams K.H."/>
            <person name="Hubbard S.S."/>
            <person name="Banfield J.F."/>
        </authorList>
    </citation>
    <scope>NUCLEOTIDE SEQUENCE [LARGE SCALE GENOMIC DNA]</scope>
</reference>
<dbReference type="InterPro" id="IPR042184">
    <property type="entry name" value="YqeY/Aim41_N"/>
</dbReference>
<dbReference type="GO" id="GO:0016884">
    <property type="term" value="F:carbon-nitrogen ligase activity, with glutamine as amido-N-donor"/>
    <property type="evidence" value="ECO:0007669"/>
    <property type="project" value="InterPro"/>
</dbReference>
<accession>A0A1F6D1L0</accession>
<dbReference type="PANTHER" id="PTHR28055">
    <property type="entry name" value="ALTERED INHERITANCE OF MITOCHONDRIA PROTEIN 41, MITOCHONDRIAL"/>
    <property type="match status" value="1"/>
</dbReference>
<protein>
    <recommendedName>
        <fullName evidence="3">Glutamyl-tRNA amidotransferase</fullName>
    </recommendedName>
</protein>
<dbReference type="PANTHER" id="PTHR28055:SF1">
    <property type="entry name" value="ALTERED INHERITANCE OF MITOCHONDRIA PROTEIN 41, MITOCHONDRIAL"/>
    <property type="match status" value="1"/>
</dbReference>
<dbReference type="Gene3D" id="1.10.10.410">
    <property type="match status" value="1"/>
</dbReference>
<gene>
    <name evidence="1" type="ORF">A3D62_02445</name>
</gene>
<dbReference type="SUPFAM" id="SSF89095">
    <property type="entry name" value="GatB/YqeY motif"/>
    <property type="match status" value="1"/>
</dbReference>
<dbReference type="Proteomes" id="UP000177659">
    <property type="component" value="Unassembled WGS sequence"/>
</dbReference>
<sequence>MMVQKIREELTTAMKAKDELSLRVLRGLLAGFTNELVAQKKKPTDEVTDEIVLTVIKRAVKQRYDSIEQFEKGGRKDLADNEKSELAILETYLPATMSKEEIRKVAEAKKAELGITDKSKMGVFMGAVMAELKNRADGKDVKEVVENLLS</sequence>